<reference evidence="1" key="1">
    <citation type="submission" date="2021-01" db="EMBL/GenBank/DDBJ databases">
        <authorList>
            <consortium name="Genoscope - CEA"/>
            <person name="William W."/>
        </authorList>
    </citation>
    <scope>NUCLEOTIDE SEQUENCE</scope>
</reference>
<name>A0A816J3W7_BRANA</name>
<dbReference type="Proteomes" id="UP001295469">
    <property type="component" value="Chromosome C09"/>
</dbReference>
<sequence length="79" mass="8831">MVSFSSSGVNCCCYDPRRWYIQTFKLSRTLFGILNKIRGGAGSRTSSFPIDTKDISIEQDSSLKTKFLHGLQVEAMSFA</sequence>
<dbReference type="EMBL" id="HG994373">
    <property type="protein sequence ID" value="CAF1766593.1"/>
    <property type="molecule type" value="Genomic_DNA"/>
</dbReference>
<dbReference type="AlphaFoldDB" id="A0A816J3W7"/>
<gene>
    <name evidence="1" type="ORF">DARMORV10_C09P49370.1</name>
</gene>
<proteinExistence type="predicted"/>
<organism evidence="1">
    <name type="scientific">Brassica napus</name>
    <name type="common">Rape</name>
    <dbReference type="NCBI Taxonomy" id="3708"/>
    <lineage>
        <taxon>Eukaryota</taxon>
        <taxon>Viridiplantae</taxon>
        <taxon>Streptophyta</taxon>
        <taxon>Embryophyta</taxon>
        <taxon>Tracheophyta</taxon>
        <taxon>Spermatophyta</taxon>
        <taxon>Magnoliopsida</taxon>
        <taxon>eudicotyledons</taxon>
        <taxon>Gunneridae</taxon>
        <taxon>Pentapetalae</taxon>
        <taxon>rosids</taxon>
        <taxon>malvids</taxon>
        <taxon>Brassicales</taxon>
        <taxon>Brassicaceae</taxon>
        <taxon>Brassiceae</taxon>
        <taxon>Brassica</taxon>
    </lineage>
</organism>
<evidence type="ECO:0000313" key="1">
    <source>
        <dbReference type="EMBL" id="CAF1766593.1"/>
    </source>
</evidence>
<accession>A0A816J3W7</accession>
<protein>
    <submittedName>
        <fullName evidence="1">(rape) hypothetical protein</fullName>
    </submittedName>
</protein>